<organism evidence="3 4">
    <name type="scientific">Reinekea thalattae</name>
    <dbReference type="NCBI Taxonomy" id="2593301"/>
    <lineage>
        <taxon>Bacteria</taxon>
        <taxon>Pseudomonadati</taxon>
        <taxon>Pseudomonadota</taxon>
        <taxon>Gammaproteobacteria</taxon>
        <taxon>Oceanospirillales</taxon>
        <taxon>Saccharospirillaceae</taxon>
        <taxon>Reinekea</taxon>
    </lineage>
</organism>
<evidence type="ECO:0000313" key="4">
    <source>
        <dbReference type="Proteomes" id="UP000321764"/>
    </source>
</evidence>
<evidence type="ECO:0000256" key="1">
    <source>
        <dbReference type="SAM" id="MobiDB-lite"/>
    </source>
</evidence>
<dbReference type="EMBL" id="VKAD01000001">
    <property type="protein sequence ID" value="TXR54357.1"/>
    <property type="molecule type" value="Genomic_DNA"/>
</dbReference>
<feature type="compositionally biased region" description="Acidic residues" evidence="1">
    <location>
        <begin position="53"/>
        <end position="66"/>
    </location>
</feature>
<evidence type="ECO:0000256" key="2">
    <source>
        <dbReference type="SAM" id="SignalP"/>
    </source>
</evidence>
<accession>A0A5C8Z9F5</accession>
<dbReference type="OrthoDB" id="6197565at2"/>
<gene>
    <name evidence="3" type="ORF">FME95_07420</name>
</gene>
<dbReference type="Proteomes" id="UP000321764">
    <property type="component" value="Unassembled WGS sequence"/>
</dbReference>
<sequence length="402" mass="44073">MKPLFALSLLATAIAASQAVAADSETSITFNGVMDVYVGQDLDNDTTIVSIFDDSDDDDTDEDDETSGSGLEMNVTVINGPLSGVVTLAVEDNGDDTDEDGSGDGELEITIDDVVVTQDQFVFGQVGELMLTDEYAGDMEDDQTIDGVFDILAGIKLTVVDGLYVQFQGTQVDDDGDEDTKTYYDYGFAAQYVGENDRWSYVLEAEILNTDDQSYSYYDDNGDLQTATVEDVEPYTYGGVGVTYSGDIFSLSSAFTNFGYDSKDSEYALETSIDLNKTLLAFTWTDYSINSSNDELLENYAQYSFNDVFAMGVGYDWTVQSNAGDAFYGALIYQEGAITASAEVGLANYDADEQDFYIDSEIAYGFESDVELYGKYDYYDDAEVDDDDESENLIAIGLRYSF</sequence>
<feature type="signal peptide" evidence="2">
    <location>
        <begin position="1"/>
        <end position="21"/>
    </location>
</feature>
<feature type="chain" id="PRO_5022819203" description="Porin" evidence="2">
    <location>
        <begin position="22"/>
        <end position="402"/>
    </location>
</feature>
<reference evidence="3 4" key="1">
    <citation type="submission" date="2019-07" db="EMBL/GenBank/DDBJ databases">
        <title>Reinekea sp. strain SSH23 genome sequencing and assembly.</title>
        <authorList>
            <person name="Kim I."/>
        </authorList>
    </citation>
    <scope>NUCLEOTIDE SEQUENCE [LARGE SCALE GENOMIC DNA]</scope>
    <source>
        <strain evidence="3 4">SSH23</strain>
    </source>
</reference>
<dbReference type="RefSeq" id="WP_147713755.1">
    <property type="nucleotide sequence ID" value="NZ_VKAD01000001.1"/>
</dbReference>
<evidence type="ECO:0008006" key="5">
    <source>
        <dbReference type="Google" id="ProtNLM"/>
    </source>
</evidence>
<keyword evidence="2" id="KW-0732">Signal</keyword>
<keyword evidence="4" id="KW-1185">Reference proteome</keyword>
<feature type="region of interest" description="Disordered" evidence="1">
    <location>
        <begin position="51"/>
        <end position="71"/>
    </location>
</feature>
<proteinExistence type="predicted"/>
<protein>
    <recommendedName>
        <fullName evidence="5">Porin</fullName>
    </recommendedName>
</protein>
<comment type="caution">
    <text evidence="3">The sequence shown here is derived from an EMBL/GenBank/DDBJ whole genome shotgun (WGS) entry which is preliminary data.</text>
</comment>
<dbReference type="AlphaFoldDB" id="A0A5C8Z9F5"/>
<name>A0A5C8Z9F5_9GAMM</name>
<evidence type="ECO:0000313" key="3">
    <source>
        <dbReference type="EMBL" id="TXR54357.1"/>
    </source>
</evidence>